<protein>
    <submittedName>
        <fullName evidence="2">14068_t:CDS:1</fullName>
    </submittedName>
</protein>
<reference evidence="2" key="1">
    <citation type="submission" date="2021-06" db="EMBL/GenBank/DDBJ databases">
        <authorList>
            <person name="Kallberg Y."/>
            <person name="Tangrot J."/>
            <person name="Rosling A."/>
        </authorList>
    </citation>
    <scope>NUCLEOTIDE SEQUENCE</scope>
    <source>
        <strain evidence="2">FL130A</strain>
    </source>
</reference>
<organism evidence="2 3">
    <name type="scientific">Ambispora leptoticha</name>
    <dbReference type="NCBI Taxonomy" id="144679"/>
    <lineage>
        <taxon>Eukaryota</taxon>
        <taxon>Fungi</taxon>
        <taxon>Fungi incertae sedis</taxon>
        <taxon>Mucoromycota</taxon>
        <taxon>Glomeromycotina</taxon>
        <taxon>Glomeromycetes</taxon>
        <taxon>Archaeosporales</taxon>
        <taxon>Ambisporaceae</taxon>
        <taxon>Ambispora</taxon>
    </lineage>
</organism>
<evidence type="ECO:0000313" key="2">
    <source>
        <dbReference type="EMBL" id="CAG8492608.1"/>
    </source>
</evidence>
<evidence type="ECO:0000313" key="3">
    <source>
        <dbReference type="Proteomes" id="UP000789508"/>
    </source>
</evidence>
<feature type="region of interest" description="Disordered" evidence="1">
    <location>
        <begin position="60"/>
        <end position="103"/>
    </location>
</feature>
<comment type="caution">
    <text evidence="2">The sequence shown here is derived from an EMBL/GenBank/DDBJ whole genome shotgun (WGS) entry which is preliminary data.</text>
</comment>
<accession>A0A9N8WND5</accession>
<name>A0A9N8WND5_9GLOM</name>
<evidence type="ECO:0000256" key="1">
    <source>
        <dbReference type="SAM" id="MobiDB-lite"/>
    </source>
</evidence>
<feature type="compositionally biased region" description="Basic and acidic residues" evidence="1">
    <location>
        <begin position="76"/>
        <end position="89"/>
    </location>
</feature>
<dbReference type="EMBL" id="CAJVPS010000527">
    <property type="protein sequence ID" value="CAG8492608.1"/>
    <property type="molecule type" value="Genomic_DNA"/>
</dbReference>
<gene>
    <name evidence="2" type="ORF">ALEPTO_LOCUS3067</name>
</gene>
<dbReference type="AlphaFoldDB" id="A0A9N8WND5"/>
<dbReference type="Proteomes" id="UP000789508">
    <property type="component" value="Unassembled WGS sequence"/>
</dbReference>
<sequence length="111" mass="12557">MAQPYRIQGSRSGKRILPQSIQDNTGVARNRLSRRGDRISRTTSSKNSCRRDVISFSIEEAGETSMNSNEPASTVEKMRKSQTKEEREYSPSPREGFTTNLDKDTIVICSR</sequence>
<proteinExistence type="predicted"/>
<keyword evidence="3" id="KW-1185">Reference proteome</keyword>